<dbReference type="RefSeq" id="WP_406858168.1">
    <property type="nucleotide sequence ID" value="NZ_CP157484.1"/>
</dbReference>
<reference evidence="1" key="1">
    <citation type="submission" date="2024-05" db="EMBL/GenBank/DDBJ databases">
        <authorList>
            <person name="Kim S."/>
            <person name="Heo J."/>
            <person name="Choi H."/>
            <person name="Choi Y."/>
            <person name="Kwon S.-W."/>
            <person name="Kim Y."/>
        </authorList>
    </citation>
    <scope>NUCLEOTIDE SEQUENCE</scope>
    <source>
        <strain evidence="1">KACC 23698</strain>
    </source>
</reference>
<dbReference type="EMBL" id="CP157484">
    <property type="protein sequence ID" value="XBO41317.1"/>
    <property type="molecule type" value="Genomic_DNA"/>
</dbReference>
<organism evidence="1">
    <name type="scientific">Alsobacter sp. KACC 23698</name>
    <dbReference type="NCBI Taxonomy" id="3149229"/>
    <lineage>
        <taxon>Bacteria</taxon>
        <taxon>Pseudomonadati</taxon>
        <taxon>Pseudomonadota</taxon>
        <taxon>Alphaproteobacteria</taxon>
        <taxon>Hyphomicrobiales</taxon>
        <taxon>Alsobacteraceae</taxon>
        <taxon>Alsobacter</taxon>
    </lineage>
</organism>
<proteinExistence type="predicted"/>
<dbReference type="AlphaFoldDB" id="A0AAU7JLQ2"/>
<gene>
    <name evidence="1" type="ORF">ABEG18_11340</name>
</gene>
<accession>A0AAU7JLQ2</accession>
<protein>
    <submittedName>
        <fullName evidence="1">Uncharacterized protein</fullName>
    </submittedName>
</protein>
<name>A0AAU7JLQ2_9HYPH</name>
<sequence>MTTLALHDRAASPRSGVTRRLWAALVQRRARRPAKAMPHDGADPLPGLTLATGGLLETALLLRN</sequence>
<evidence type="ECO:0000313" key="1">
    <source>
        <dbReference type="EMBL" id="XBO41317.1"/>
    </source>
</evidence>